<organism evidence="1 2">
    <name type="scientific">Orchesella cincta</name>
    <name type="common">Springtail</name>
    <name type="synonym">Podura cincta</name>
    <dbReference type="NCBI Taxonomy" id="48709"/>
    <lineage>
        <taxon>Eukaryota</taxon>
        <taxon>Metazoa</taxon>
        <taxon>Ecdysozoa</taxon>
        <taxon>Arthropoda</taxon>
        <taxon>Hexapoda</taxon>
        <taxon>Collembola</taxon>
        <taxon>Entomobryomorpha</taxon>
        <taxon>Entomobryoidea</taxon>
        <taxon>Orchesellidae</taxon>
        <taxon>Orchesellinae</taxon>
        <taxon>Orchesella</taxon>
    </lineage>
</organism>
<sequence length="189" mass="22167">MSSPEVISNRVKELEEENKILKQLLITRDSSALWHKTRMDIRLILERLTKELIDFNTKQIVWGDKSDVLFDTTFRPGQETAHLLDEWKLILGKYKRAVNEKAALHKRVSDAGKALQKKELEWIDPCVDQFVFSKNMTPKQRKKLIKKCKKDDEIAIEAKANFDALLEEWEVIYGDLQDCIDQLENIREP</sequence>
<proteinExistence type="predicted"/>
<comment type="caution">
    <text evidence="1">The sequence shown here is derived from an EMBL/GenBank/DDBJ whole genome shotgun (WGS) entry which is preliminary data.</text>
</comment>
<name>A0A1D2N449_ORCCI</name>
<dbReference type="AlphaFoldDB" id="A0A1D2N449"/>
<dbReference type="EMBL" id="LJIJ01000237">
    <property type="protein sequence ID" value="ODN00039.1"/>
    <property type="molecule type" value="Genomic_DNA"/>
</dbReference>
<protein>
    <submittedName>
        <fullName evidence="1">Uncharacterized protein</fullName>
    </submittedName>
</protein>
<gene>
    <name evidence="1" type="ORF">Ocin01_06643</name>
</gene>
<reference evidence="1 2" key="1">
    <citation type="journal article" date="2016" name="Genome Biol. Evol.">
        <title>Gene Family Evolution Reflects Adaptation to Soil Environmental Stressors in the Genome of the Collembolan Orchesella cincta.</title>
        <authorList>
            <person name="Faddeeva-Vakhrusheva A."/>
            <person name="Derks M.F."/>
            <person name="Anvar S.Y."/>
            <person name="Agamennone V."/>
            <person name="Suring W."/>
            <person name="Smit S."/>
            <person name="van Straalen N.M."/>
            <person name="Roelofs D."/>
        </authorList>
    </citation>
    <scope>NUCLEOTIDE SEQUENCE [LARGE SCALE GENOMIC DNA]</scope>
    <source>
        <tissue evidence="1">Mixed pool</tissue>
    </source>
</reference>
<dbReference type="Proteomes" id="UP000094527">
    <property type="component" value="Unassembled WGS sequence"/>
</dbReference>
<evidence type="ECO:0000313" key="1">
    <source>
        <dbReference type="EMBL" id="ODN00039.1"/>
    </source>
</evidence>
<accession>A0A1D2N449</accession>
<keyword evidence="2" id="KW-1185">Reference proteome</keyword>
<evidence type="ECO:0000313" key="2">
    <source>
        <dbReference type="Proteomes" id="UP000094527"/>
    </source>
</evidence>